<dbReference type="Pfam" id="PF19302">
    <property type="entry name" value="DUF5915"/>
    <property type="match status" value="1"/>
</dbReference>
<dbReference type="InterPro" id="IPR033709">
    <property type="entry name" value="Anticodon_Ile_ABEc"/>
</dbReference>
<feature type="short sequence motif" description="'HIGH' region" evidence="12">
    <location>
        <begin position="48"/>
        <end position="58"/>
    </location>
</feature>
<feature type="binding site" evidence="12">
    <location>
        <position position="621"/>
    </location>
    <ligand>
        <name>ATP</name>
        <dbReference type="ChEBI" id="CHEBI:30616"/>
    </ligand>
</feature>
<comment type="similarity">
    <text evidence="1 12">Belongs to the class-I aminoacyl-tRNA synthetase family. IleS type 2 subfamily.</text>
</comment>
<feature type="short sequence motif" description="'KMSKS' region" evidence="12">
    <location>
        <begin position="618"/>
        <end position="622"/>
    </location>
</feature>
<protein>
    <recommendedName>
        <fullName evidence="12">Isoleucine--tRNA ligase</fullName>
        <ecNumber evidence="12">6.1.1.5</ecNumber>
    </recommendedName>
    <alternativeName>
        <fullName evidence="12">Isoleucyl-tRNA synthetase</fullName>
        <shortName evidence="12">IleRS</shortName>
    </alternativeName>
</protein>
<evidence type="ECO:0000313" key="15">
    <source>
        <dbReference type="EMBL" id="WGK70262.1"/>
    </source>
</evidence>
<name>A0ABY8MJQ9_9SPIO</name>
<dbReference type="PANTHER" id="PTHR42780:SF1">
    <property type="entry name" value="ISOLEUCINE--TRNA LIGASE, CYTOPLASMIC"/>
    <property type="match status" value="1"/>
</dbReference>
<evidence type="ECO:0000256" key="4">
    <source>
        <dbReference type="ARBA" id="ARBA00022723"/>
    </source>
</evidence>
<dbReference type="InterPro" id="IPR001412">
    <property type="entry name" value="aa-tRNA-synth_I_CS"/>
</dbReference>
<dbReference type="NCBIfam" id="TIGR00392">
    <property type="entry name" value="ileS"/>
    <property type="match status" value="1"/>
</dbReference>
<dbReference type="Pfam" id="PF00133">
    <property type="entry name" value="tRNA-synt_1"/>
    <property type="match status" value="1"/>
</dbReference>
<dbReference type="EMBL" id="CP123443">
    <property type="protein sequence ID" value="WGK70262.1"/>
    <property type="molecule type" value="Genomic_DNA"/>
</dbReference>
<dbReference type="CDD" id="cd07961">
    <property type="entry name" value="Anticodon_Ia_Ile_ABEc"/>
    <property type="match status" value="1"/>
</dbReference>
<evidence type="ECO:0000256" key="6">
    <source>
        <dbReference type="ARBA" id="ARBA00022833"/>
    </source>
</evidence>
<evidence type="ECO:0000256" key="8">
    <source>
        <dbReference type="ARBA" id="ARBA00022917"/>
    </source>
</evidence>
<gene>
    <name evidence="12 15" type="primary">ileS</name>
    <name evidence="15" type="ORF">P0082_05225</name>
</gene>
<evidence type="ECO:0000256" key="5">
    <source>
        <dbReference type="ARBA" id="ARBA00022741"/>
    </source>
</evidence>
<dbReference type="InterPro" id="IPR009008">
    <property type="entry name" value="Val/Leu/Ile-tRNA-synth_edit"/>
</dbReference>
<dbReference type="PROSITE" id="PS00178">
    <property type="entry name" value="AA_TRNA_LIGASE_I"/>
    <property type="match status" value="1"/>
</dbReference>
<dbReference type="RefSeq" id="WP_326928471.1">
    <property type="nucleotide sequence ID" value="NZ_CP123443.1"/>
</dbReference>
<evidence type="ECO:0000256" key="2">
    <source>
        <dbReference type="ARBA" id="ARBA00022490"/>
    </source>
</evidence>
<sequence>MYSSVESRPDFPGIEKDILRFWEENHIFERSVEQNKGGEPFTFYDGPPFATGLPHYGHIMVGVLKDAVQRYNTMLGKYLPRRFGWDCHGLPVEYETEKLLGISGKSAIEAYGIDKFNEACRSIVQKFTSEWRSTVRRSGRWVDFDNEYRTMDLDYMESIWWVVKQLWDKSLLYQGYYILPYCPRCSTVLSNHDVALGGYRDIHDPALTVRFPLTESALPVLPGSFRAVVGESQISFLAWTTTPWTLPANLGLALHPDFDYALVREESREPGEAPNYVILLQGKVAEIVGKDAEVLATAKGRELVNLEYRPLFDYFAQLGSEGAFRSHCADFVSAEDGCGIVHCASGFGEDDYKLLSAAGIPVVAPVDEECRYTEEVRDFAGRFVRDANKDVSKYLKDAGSVFRQGQILHSYPHCWRCESPLIYRAISSWFVKVESLREQLLRSNSEIYWVPEHLRDGRFGNWLANARDWSISRNRYWGNPIPIWLCEAGHYRCLSGRAELEELTGEKITDLHKHFIDHLEFDCVECASEGTERKMHRVSEVLDCWFESGAMPYAQNHYPFENKDWFEKNFPAHFINESLDQTRGWFYTLTVLSTALFGRPAFKSCVTSGMILAEDGRKMSKSLRNYTPPEEVMESFGADAMRIYLLSSAVVKGEPIRFSDAGVKNVLKSIILPLWNAYSFYVTYANADKVFAVSVPQNPQNPLDQWILSELETLIGKFRTAMEQLFLPQAVTPLFDFIDLLNNWYIRRSRRRFWKSGRDEDKCDAYATLRYVLDQLMRVCAPLIPFISEKIYRGLQTEEQLAHGANGVHCTDGADGAAPESVHLCSFPEVQQAMRRPELEAQMSLARRCVSLGRSLRARQQIRNRQPLAEARIVTRSETEKARLQELLGLIGEELNVKRVCIDENEEELVHYSAKANFRVLGKLLGKDMKLLASEVEKLDSAGIGKILGGESVTLTLNGQQHSTFELSAEHLDIRRREKEGFCVLNEGRLTLALQTAVNAELYREGLIRDIIRLVQNLRKEADLQVSRRIEILLGGSSREVEEALAAFGDELLSETQGDAWYWQQTATDLPEYGIGGEQGTESSVTEKVLLGIRCTSV</sequence>
<dbReference type="InterPro" id="IPR002300">
    <property type="entry name" value="aa-tRNA-synth_Ia"/>
</dbReference>
<evidence type="ECO:0000256" key="12">
    <source>
        <dbReference type="HAMAP-Rule" id="MF_02003"/>
    </source>
</evidence>
<dbReference type="InterPro" id="IPR002301">
    <property type="entry name" value="Ile-tRNA-ligase"/>
</dbReference>
<keyword evidence="8 12" id="KW-0648">Protein biosynthesis</keyword>
<feature type="domain" description="Methionyl/Valyl/Leucyl/Isoleucyl-tRNA synthetase anticodon-binding" evidence="14">
    <location>
        <begin position="704"/>
        <end position="868"/>
    </location>
</feature>
<keyword evidence="4 12" id="KW-0479">Metal-binding</keyword>
<dbReference type="InterPro" id="IPR014729">
    <property type="entry name" value="Rossmann-like_a/b/a_fold"/>
</dbReference>
<comment type="subunit">
    <text evidence="12">Monomer.</text>
</comment>
<evidence type="ECO:0000256" key="7">
    <source>
        <dbReference type="ARBA" id="ARBA00022840"/>
    </source>
</evidence>
<dbReference type="InterPro" id="IPR013155">
    <property type="entry name" value="M/V/L/I-tRNA-synth_anticd-bd"/>
</dbReference>
<organism evidence="15 16">
    <name type="scientific">Candidatus Haliotispira prima</name>
    <dbReference type="NCBI Taxonomy" id="3034016"/>
    <lineage>
        <taxon>Bacteria</taxon>
        <taxon>Pseudomonadati</taxon>
        <taxon>Spirochaetota</taxon>
        <taxon>Spirochaetia</taxon>
        <taxon>Spirochaetales</taxon>
        <taxon>Spirochaetaceae</taxon>
        <taxon>Candidatus Haliotispira</taxon>
    </lineage>
</organism>
<dbReference type="InterPro" id="IPR009080">
    <property type="entry name" value="tRNAsynth_Ia_anticodon-bd"/>
</dbReference>
<evidence type="ECO:0000313" key="16">
    <source>
        <dbReference type="Proteomes" id="UP001228690"/>
    </source>
</evidence>
<evidence type="ECO:0000256" key="10">
    <source>
        <dbReference type="ARBA" id="ARBA00025217"/>
    </source>
</evidence>
<keyword evidence="6 12" id="KW-0862">Zinc</keyword>
<evidence type="ECO:0000256" key="3">
    <source>
        <dbReference type="ARBA" id="ARBA00022598"/>
    </source>
</evidence>
<dbReference type="PANTHER" id="PTHR42780">
    <property type="entry name" value="SOLEUCYL-TRNA SYNTHETASE"/>
    <property type="match status" value="1"/>
</dbReference>
<comment type="cofactor">
    <cofactor evidence="12">
        <name>Zn(2+)</name>
        <dbReference type="ChEBI" id="CHEBI:29105"/>
    </cofactor>
</comment>
<keyword evidence="2 12" id="KW-0963">Cytoplasm</keyword>
<reference evidence="15 16" key="1">
    <citation type="submission" date="2023-04" db="EMBL/GenBank/DDBJ databases">
        <title>Spirochaete genome identified in red abalone sample constitutes a novel genus.</title>
        <authorList>
            <person name="Sharma S.P."/>
            <person name="Purcell C.M."/>
            <person name="Hyde J.R."/>
            <person name="Severin A.J."/>
        </authorList>
    </citation>
    <scope>NUCLEOTIDE SEQUENCE [LARGE SCALE GENOMIC DNA]</scope>
    <source>
        <strain evidence="15 16">SP-2023</strain>
    </source>
</reference>
<dbReference type="Gene3D" id="1.10.730.10">
    <property type="entry name" value="Isoleucyl-tRNA Synthetase, Domain 1"/>
    <property type="match status" value="1"/>
</dbReference>
<comment type="function">
    <text evidence="10 12">Catalyzes the attachment of isoleucine to tRNA(Ile). As IleRS can inadvertently accommodate and process structurally similar amino acids such as valine, to avoid such errors it has two additional distinct tRNA(Ile)-dependent editing activities. One activity is designated as 'pretransfer' editing and involves the hydrolysis of activated Val-AMP. The other activity is designated 'posttransfer' editing and involves deacylation of mischarged Val-tRNA(Ile).</text>
</comment>
<dbReference type="PRINTS" id="PR00984">
    <property type="entry name" value="TRNASYNTHILE"/>
</dbReference>
<feature type="domain" description="Aminoacyl-tRNA synthetase class Ia" evidence="13">
    <location>
        <begin position="18"/>
        <end position="653"/>
    </location>
</feature>
<comment type="domain">
    <text evidence="12">IleRS has two distinct active sites: one for aminoacylation and one for editing. The misactivated valine is translocated from the active site to the editing site, which sterically excludes the correctly activated isoleucine. The single editing site contains two valyl binding pockets, one specific for each substrate (Val-AMP or Val-tRNA(Ile)).</text>
</comment>
<dbReference type="GO" id="GO:0004822">
    <property type="term" value="F:isoleucine-tRNA ligase activity"/>
    <property type="evidence" value="ECO:0007669"/>
    <property type="project" value="UniProtKB-EC"/>
</dbReference>
<dbReference type="EC" id="6.1.1.5" evidence="12"/>
<comment type="subcellular location">
    <subcellularLocation>
        <location evidence="12">Cytoplasm</location>
    </subcellularLocation>
</comment>
<evidence type="ECO:0000259" key="13">
    <source>
        <dbReference type="Pfam" id="PF00133"/>
    </source>
</evidence>
<dbReference type="Gene3D" id="3.40.50.620">
    <property type="entry name" value="HUPs"/>
    <property type="match status" value="2"/>
</dbReference>
<evidence type="ECO:0000256" key="11">
    <source>
        <dbReference type="ARBA" id="ARBA00048359"/>
    </source>
</evidence>
<dbReference type="SUPFAM" id="SSF50677">
    <property type="entry name" value="ValRS/IleRS/LeuRS editing domain"/>
    <property type="match status" value="1"/>
</dbReference>
<dbReference type="CDD" id="cd00818">
    <property type="entry name" value="IleRS_core"/>
    <property type="match status" value="1"/>
</dbReference>
<dbReference type="SUPFAM" id="SSF52374">
    <property type="entry name" value="Nucleotidylyl transferase"/>
    <property type="match status" value="1"/>
</dbReference>
<keyword evidence="7 12" id="KW-0067">ATP-binding</keyword>
<dbReference type="Pfam" id="PF08264">
    <property type="entry name" value="Anticodon_1"/>
    <property type="match status" value="1"/>
</dbReference>
<dbReference type="HAMAP" id="MF_02003">
    <property type="entry name" value="Ile_tRNA_synth_type2"/>
    <property type="match status" value="1"/>
</dbReference>
<evidence type="ECO:0000256" key="1">
    <source>
        <dbReference type="ARBA" id="ARBA00007078"/>
    </source>
</evidence>
<dbReference type="InterPro" id="IPR023586">
    <property type="entry name" value="Ile-tRNA-ligase_type2"/>
</dbReference>
<evidence type="ECO:0000259" key="14">
    <source>
        <dbReference type="Pfam" id="PF08264"/>
    </source>
</evidence>
<proteinExistence type="inferred from homology"/>
<comment type="catalytic activity">
    <reaction evidence="11 12">
        <text>tRNA(Ile) + L-isoleucine + ATP = L-isoleucyl-tRNA(Ile) + AMP + diphosphate</text>
        <dbReference type="Rhea" id="RHEA:11060"/>
        <dbReference type="Rhea" id="RHEA-COMP:9666"/>
        <dbReference type="Rhea" id="RHEA-COMP:9695"/>
        <dbReference type="ChEBI" id="CHEBI:30616"/>
        <dbReference type="ChEBI" id="CHEBI:33019"/>
        <dbReference type="ChEBI" id="CHEBI:58045"/>
        <dbReference type="ChEBI" id="CHEBI:78442"/>
        <dbReference type="ChEBI" id="CHEBI:78528"/>
        <dbReference type="ChEBI" id="CHEBI:456215"/>
        <dbReference type="EC" id="6.1.1.5"/>
    </reaction>
</comment>
<keyword evidence="16" id="KW-1185">Reference proteome</keyword>
<evidence type="ECO:0000256" key="9">
    <source>
        <dbReference type="ARBA" id="ARBA00023146"/>
    </source>
</evidence>
<keyword evidence="3 12" id="KW-0436">Ligase</keyword>
<keyword evidence="9 12" id="KW-0030">Aminoacyl-tRNA synthetase</keyword>
<dbReference type="Proteomes" id="UP001228690">
    <property type="component" value="Chromosome"/>
</dbReference>
<accession>A0ABY8MJQ9</accession>
<keyword evidence="5 12" id="KW-0547">Nucleotide-binding</keyword>
<dbReference type="SUPFAM" id="SSF47323">
    <property type="entry name" value="Anticodon-binding domain of a subclass of class I aminoacyl-tRNA synthetases"/>
    <property type="match status" value="1"/>
</dbReference>